<dbReference type="SUPFAM" id="SSF50104">
    <property type="entry name" value="Translation proteins SH3-like domain"/>
    <property type="match status" value="1"/>
</dbReference>
<keyword evidence="6" id="KW-1185">Reference proteome</keyword>
<dbReference type="PANTHER" id="PTHR11127">
    <property type="entry name" value="60S RIBOSOMAL PROTEIN L14"/>
    <property type="match status" value="1"/>
</dbReference>
<dbReference type="Gene3D" id="6.10.250.2270">
    <property type="match status" value="1"/>
</dbReference>
<dbReference type="Gene3D" id="2.30.30.30">
    <property type="match status" value="1"/>
</dbReference>
<reference evidence="5" key="1">
    <citation type="submission" date="2022-03" db="EMBL/GenBank/DDBJ databases">
        <title>Draft genome sequence of Aduncisulcus paluster, a free-living microaerophilic Fornicata.</title>
        <authorList>
            <person name="Yuyama I."/>
            <person name="Kume K."/>
            <person name="Tamura T."/>
            <person name="Inagaki Y."/>
            <person name="Hashimoto T."/>
        </authorList>
    </citation>
    <scope>NUCLEOTIDE SEQUENCE</scope>
    <source>
        <strain evidence="5">NY0171</strain>
    </source>
</reference>
<feature type="domain" description="Large ribosomal subunit protein eL14" evidence="4">
    <location>
        <begin position="44"/>
        <end position="117"/>
    </location>
</feature>
<dbReference type="Proteomes" id="UP001057375">
    <property type="component" value="Unassembled WGS sequence"/>
</dbReference>
<evidence type="ECO:0000256" key="1">
    <source>
        <dbReference type="ARBA" id="ARBA00006592"/>
    </source>
</evidence>
<dbReference type="InterPro" id="IPR039660">
    <property type="entry name" value="Ribosomal_eL14"/>
</dbReference>
<dbReference type="InterPro" id="IPR008991">
    <property type="entry name" value="Translation_prot_SH3-like_sf"/>
</dbReference>
<accession>A0ABQ5K1K8</accession>
<dbReference type="GO" id="GO:0005840">
    <property type="term" value="C:ribosome"/>
    <property type="evidence" value="ECO:0007669"/>
    <property type="project" value="UniProtKB-KW"/>
</dbReference>
<proteinExistence type="inferred from homology"/>
<organism evidence="5 6">
    <name type="scientific">Aduncisulcus paluster</name>
    <dbReference type="NCBI Taxonomy" id="2918883"/>
    <lineage>
        <taxon>Eukaryota</taxon>
        <taxon>Metamonada</taxon>
        <taxon>Carpediemonas-like organisms</taxon>
        <taxon>Aduncisulcus</taxon>
    </lineage>
</organism>
<protein>
    <submittedName>
        <fullName evidence="5">Ribosomal protein L14 like protein</fullName>
    </submittedName>
</protein>
<keyword evidence="3" id="KW-0687">Ribonucleoprotein</keyword>
<dbReference type="EMBL" id="BQXS01012589">
    <property type="protein sequence ID" value="GKT25485.1"/>
    <property type="molecule type" value="Genomic_DNA"/>
</dbReference>
<keyword evidence="2 5" id="KW-0689">Ribosomal protein</keyword>
<evidence type="ECO:0000313" key="5">
    <source>
        <dbReference type="EMBL" id="GKT25485.1"/>
    </source>
</evidence>
<dbReference type="InterPro" id="IPR014722">
    <property type="entry name" value="Rib_uL2_dom2"/>
</dbReference>
<evidence type="ECO:0000313" key="6">
    <source>
        <dbReference type="Proteomes" id="UP001057375"/>
    </source>
</evidence>
<evidence type="ECO:0000256" key="2">
    <source>
        <dbReference type="ARBA" id="ARBA00022980"/>
    </source>
</evidence>
<evidence type="ECO:0000256" key="3">
    <source>
        <dbReference type="ARBA" id="ARBA00023274"/>
    </source>
</evidence>
<name>A0ABQ5K1K8_9EUKA</name>
<dbReference type="InterPro" id="IPR002784">
    <property type="entry name" value="Ribosomal_eL14_dom"/>
</dbReference>
<dbReference type="CDD" id="cd23702">
    <property type="entry name" value="eL14"/>
    <property type="match status" value="1"/>
</dbReference>
<evidence type="ECO:0000259" key="4">
    <source>
        <dbReference type="Pfam" id="PF01929"/>
    </source>
</evidence>
<comment type="similarity">
    <text evidence="1">Belongs to the eukaryotic ribosomal protein eL14 family.</text>
</comment>
<dbReference type="Pfam" id="PF01929">
    <property type="entry name" value="Ribosomal_L14e"/>
    <property type="match status" value="1"/>
</dbReference>
<gene>
    <name evidence="5" type="ORF">ADUPG1_013055</name>
</gene>
<comment type="caution">
    <text evidence="5">The sequence shown here is derived from an EMBL/GenBank/DDBJ whole genome shotgun (WGS) entry which is preliminary data.</text>
</comment>
<sequence length="132" mass="15250">MVFQRFVQIGRLSLINFGKQQGKVVVILDIVDKNRVIVEGPGVPRRVLSVKRITLTPHVVSIPRGVRSGLLLKKLEEQKTVELFQQSSWGKKLAHMERRKELTDFERFKVAHLKRQRAMLINKAMGKLRAKK</sequence>
<dbReference type="PANTHER" id="PTHR11127:SF2">
    <property type="entry name" value="LARGE RIBOSOMAL SUBUNIT PROTEIN EL14"/>
    <property type="match status" value="1"/>
</dbReference>